<proteinExistence type="predicted"/>
<dbReference type="PANTHER" id="PTHR34298">
    <property type="entry name" value="SEGREGATION AND CONDENSATION PROTEIN B"/>
    <property type="match status" value="1"/>
</dbReference>
<keyword evidence="4" id="KW-0131">Cell cycle</keyword>
<dbReference type="RefSeq" id="WP_124705299.1">
    <property type="nucleotide sequence ID" value="NZ_BGOW01000020.1"/>
</dbReference>
<evidence type="ECO:0000256" key="1">
    <source>
        <dbReference type="ARBA" id="ARBA00022490"/>
    </source>
</evidence>
<name>A0A401JFW2_9PROT</name>
<dbReference type="OrthoDB" id="9806226at2"/>
<evidence type="ECO:0000256" key="3">
    <source>
        <dbReference type="ARBA" id="ARBA00022829"/>
    </source>
</evidence>
<dbReference type="InterPro" id="IPR005234">
    <property type="entry name" value="ScpB_csome_segregation"/>
</dbReference>
<dbReference type="Pfam" id="PF04079">
    <property type="entry name" value="SMC_ScpB"/>
    <property type="match status" value="1"/>
</dbReference>
<dbReference type="InterPro" id="IPR036390">
    <property type="entry name" value="WH_DNA-bd_sf"/>
</dbReference>
<keyword evidence="2" id="KW-0132">Cell division</keyword>
<dbReference type="PANTHER" id="PTHR34298:SF2">
    <property type="entry name" value="SEGREGATION AND CONDENSATION PROTEIN B"/>
    <property type="match status" value="1"/>
</dbReference>
<dbReference type="Gene3D" id="1.10.10.10">
    <property type="entry name" value="Winged helix-like DNA-binding domain superfamily/Winged helix DNA-binding domain"/>
    <property type="match status" value="2"/>
</dbReference>
<protein>
    <submittedName>
        <fullName evidence="5">Segregation and condensation protein B</fullName>
    </submittedName>
</protein>
<organism evidence="5 6">
    <name type="scientific">Sulfuriferula multivorans</name>
    <dbReference type="NCBI Taxonomy" id="1559896"/>
    <lineage>
        <taxon>Bacteria</taxon>
        <taxon>Pseudomonadati</taxon>
        <taxon>Pseudomonadota</taxon>
        <taxon>Betaproteobacteria</taxon>
        <taxon>Nitrosomonadales</taxon>
        <taxon>Sulfuricellaceae</taxon>
        <taxon>Sulfuriferula</taxon>
    </lineage>
</organism>
<keyword evidence="3" id="KW-0159">Chromosome partition</keyword>
<dbReference type="NCBIfam" id="TIGR00281">
    <property type="entry name" value="SMC-Scp complex subunit ScpB"/>
    <property type="match status" value="1"/>
</dbReference>
<accession>A0A401JFW2</accession>
<dbReference type="GO" id="GO:0051304">
    <property type="term" value="P:chromosome separation"/>
    <property type="evidence" value="ECO:0007669"/>
    <property type="project" value="InterPro"/>
</dbReference>
<evidence type="ECO:0000256" key="2">
    <source>
        <dbReference type="ARBA" id="ARBA00022618"/>
    </source>
</evidence>
<dbReference type="EMBL" id="BGOW01000020">
    <property type="protein sequence ID" value="GBL46517.1"/>
    <property type="molecule type" value="Genomic_DNA"/>
</dbReference>
<dbReference type="PIRSF" id="PIRSF019345">
    <property type="entry name" value="ScpB"/>
    <property type="match status" value="1"/>
</dbReference>
<dbReference type="AlphaFoldDB" id="A0A401JFW2"/>
<keyword evidence="6" id="KW-1185">Reference proteome</keyword>
<dbReference type="InterPro" id="IPR036388">
    <property type="entry name" value="WH-like_DNA-bd_sf"/>
</dbReference>
<comment type="caution">
    <text evidence="5">The sequence shown here is derived from an EMBL/GenBank/DDBJ whole genome shotgun (WGS) entry which is preliminary data.</text>
</comment>
<evidence type="ECO:0000313" key="5">
    <source>
        <dbReference type="EMBL" id="GBL46517.1"/>
    </source>
</evidence>
<sequence length="201" mass="22946">MPINNISELKIVLETALLSSREPLLINDMQRLFEEELSIEFLRRALDELRDDWQGRGVELALVASGWRFQTRPEYQHFINRLNPEKPPKYSRAVMETLAIIAYKQPVTRGDIEEIRGVTVNTQIIKTLEERDWIKVVGHRDVPGRPALYATTKQFLSDLNLRALDELPPLVELGSLVDPNPHSGELNLAELIEQASDDSPV</sequence>
<keyword evidence="1" id="KW-0963">Cytoplasm</keyword>
<gene>
    <name evidence="5" type="ORF">SFMTTN_2331</name>
</gene>
<dbReference type="GO" id="GO:0051301">
    <property type="term" value="P:cell division"/>
    <property type="evidence" value="ECO:0007669"/>
    <property type="project" value="UniProtKB-KW"/>
</dbReference>
<reference evidence="5 6" key="1">
    <citation type="journal article" date="2019" name="Front. Microbiol.">
        <title>Genomes of Neutrophilic Sulfur-Oxidizing Chemolithoautotrophs Representing 9 Proteobacterial Species From 8 Genera.</title>
        <authorList>
            <person name="Watanabe T."/>
            <person name="Kojima H."/>
            <person name="Umezawa K."/>
            <person name="Hori C."/>
            <person name="Takasuka T.E."/>
            <person name="Kato Y."/>
            <person name="Fukui M."/>
        </authorList>
    </citation>
    <scope>NUCLEOTIDE SEQUENCE [LARGE SCALE GENOMIC DNA]</scope>
    <source>
        <strain evidence="5 6">TTN</strain>
    </source>
</reference>
<evidence type="ECO:0000256" key="4">
    <source>
        <dbReference type="ARBA" id="ARBA00023306"/>
    </source>
</evidence>
<evidence type="ECO:0000313" key="6">
    <source>
        <dbReference type="Proteomes" id="UP000286806"/>
    </source>
</evidence>
<dbReference type="Proteomes" id="UP000286806">
    <property type="component" value="Unassembled WGS sequence"/>
</dbReference>
<dbReference type="SUPFAM" id="SSF46785">
    <property type="entry name" value="Winged helix' DNA-binding domain"/>
    <property type="match status" value="2"/>
</dbReference>